<organism evidence="2 3">
    <name type="scientific">Candidatus Anaerobutyricum stercoripullorum</name>
    <dbReference type="NCBI Taxonomy" id="2838456"/>
    <lineage>
        <taxon>Bacteria</taxon>
        <taxon>Bacillati</taxon>
        <taxon>Bacillota</taxon>
        <taxon>Clostridia</taxon>
        <taxon>Lachnospirales</taxon>
        <taxon>Lachnospiraceae</taxon>
        <taxon>Anaerobutyricum</taxon>
    </lineage>
</organism>
<dbReference type="AlphaFoldDB" id="A0A9D2BES6"/>
<keyword evidence="1" id="KW-0732">Signal</keyword>
<reference evidence="2" key="1">
    <citation type="journal article" date="2021" name="PeerJ">
        <title>Extensive microbial diversity within the chicken gut microbiome revealed by metagenomics and culture.</title>
        <authorList>
            <person name="Gilroy R."/>
            <person name="Ravi A."/>
            <person name="Getino M."/>
            <person name="Pursley I."/>
            <person name="Horton D.L."/>
            <person name="Alikhan N.F."/>
            <person name="Baker D."/>
            <person name="Gharbi K."/>
            <person name="Hall N."/>
            <person name="Watson M."/>
            <person name="Adriaenssens E.M."/>
            <person name="Foster-Nyarko E."/>
            <person name="Jarju S."/>
            <person name="Secka A."/>
            <person name="Antonio M."/>
            <person name="Oren A."/>
            <person name="Chaudhuri R.R."/>
            <person name="La Ragione R."/>
            <person name="Hildebrand F."/>
            <person name="Pallen M.J."/>
        </authorList>
    </citation>
    <scope>NUCLEOTIDE SEQUENCE</scope>
    <source>
        <strain evidence="2">ChiSxjej3B15-1167</strain>
    </source>
</reference>
<evidence type="ECO:0000313" key="3">
    <source>
        <dbReference type="Proteomes" id="UP000886805"/>
    </source>
</evidence>
<feature type="chain" id="PRO_5038340282" evidence="1">
    <location>
        <begin position="32"/>
        <end position="241"/>
    </location>
</feature>
<dbReference type="Proteomes" id="UP000886805">
    <property type="component" value="Unassembled WGS sequence"/>
</dbReference>
<evidence type="ECO:0000313" key="2">
    <source>
        <dbReference type="EMBL" id="HIX72599.1"/>
    </source>
</evidence>
<comment type="caution">
    <text evidence="2">The sequence shown here is derived from an EMBL/GenBank/DDBJ whole genome shotgun (WGS) entry which is preliminary data.</text>
</comment>
<feature type="signal peptide" evidence="1">
    <location>
        <begin position="1"/>
        <end position="31"/>
    </location>
</feature>
<evidence type="ECO:0000256" key="1">
    <source>
        <dbReference type="SAM" id="SignalP"/>
    </source>
</evidence>
<reference evidence="2" key="2">
    <citation type="submission" date="2021-04" db="EMBL/GenBank/DDBJ databases">
        <authorList>
            <person name="Gilroy R."/>
        </authorList>
    </citation>
    <scope>NUCLEOTIDE SEQUENCE</scope>
    <source>
        <strain evidence="2">ChiSxjej3B15-1167</strain>
    </source>
</reference>
<gene>
    <name evidence="2" type="ORF">H9849_06210</name>
</gene>
<proteinExistence type="predicted"/>
<dbReference type="EMBL" id="DXEQ01000180">
    <property type="protein sequence ID" value="HIX72599.1"/>
    <property type="molecule type" value="Genomic_DNA"/>
</dbReference>
<name>A0A9D2BES6_9FIRM</name>
<accession>A0A9D2BES6</accession>
<sequence>MQKVMLRKCFGTGALAGCMVVAVTLAQPVFAADAGSLREGGSAAAVDARDAGAQEARVQAKKMNKKNWYKKVIKKRKGSYKVRCWNYGYSYRYKKIRTKLSEYGYYNVMDINGDGTSELLLSTSATGRGFESRVLVLTFRKGKVRPLIAFEELRNGLFLRGGRLYAQVGGSTESIITGYKLKKNKAKQFVKLERLRRWPGGSRYAVTTYWKNRKQISEAQYNVECIKTVAYQTPLGFVKIR</sequence>
<protein>
    <submittedName>
        <fullName evidence="2">Uncharacterized protein</fullName>
    </submittedName>
</protein>